<dbReference type="AlphaFoldDB" id="A0AAU7UME2"/>
<keyword evidence="1" id="KW-1133">Transmembrane helix</keyword>
<organism evidence="3">
    <name type="scientific">Brevibacterium koreense</name>
    <dbReference type="NCBI Taxonomy" id="3140787"/>
    <lineage>
        <taxon>Bacteria</taxon>
        <taxon>Bacillati</taxon>
        <taxon>Actinomycetota</taxon>
        <taxon>Actinomycetes</taxon>
        <taxon>Micrococcales</taxon>
        <taxon>Brevibacteriaceae</taxon>
        <taxon>Brevibacterium</taxon>
    </lineage>
</organism>
<accession>A0AAU7UME2</accession>
<evidence type="ECO:0000256" key="1">
    <source>
        <dbReference type="SAM" id="Phobius"/>
    </source>
</evidence>
<dbReference type="Pfam" id="PF18013">
    <property type="entry name" value="Phage_lysozyme2"/>
    <property type="match status" value="1"/>
</dbReference>
<dbReference type="RefSeq" id="WP_350270829.1">
    <property type="nucleotide sequence ID" value="NZ_CP158281.1"/>
</dbReference>
<evidence type="ECO:0000259" key="2">
    <source>
        <dbReference type="Pfam" id="PF18013"/>
    </source>
</evidence>
<dbReference type="EMBL" id="CP158281">
    <property type="protein sequence ID" value="XBV90005.1"/>
    <property type="molecule type" value="Genomic_DNA"/>
</dbReference>
<dbReference type="KEGG" id="bkr:AAFP32_04565"/>
<name>A0AAU7UME2_9MICO</name>
<dbReference type="Gene3D" id="1.10.530.10">
    <property type="match status" value="1"/>
</dbReference>
<feature type="transmembrane region" description="Helical" evidence="1">
    <location>
        <begin position="12"/>
        <end position="34"/>
    </location>
</feature>
<dbReference type="InterPro" id="IPR041219">
    <property type="entry name" value="Phage_lysozyme2"/>
</dbReference>
<protein>
    <submittedName>
        <fullName evidence="3">Phage tail tip lysozyme</fullName>
    </submittedName>
</protein>
<gene>
    <name evidence="3" type="ORF">AAFP32_04565</name>
</gene>
<proteinExistence type="predicted"/>
<reference evidence="3" key="1">
    <citation type="submission" date="2024-06" db="EMBL/GenBank/DDBJ databases">
        <title>Brevibacterium koreense sp. nov., isolated from jogae-jeotgal, a Korean fermented seafood.</title>
        <authorList>
            <person name="Whon T.W."/>
            <person name="Nam S."/>
            <person name="Kim Y."/>
        </authorList>
    </citation>
    <scope>NUCLEOTIDE SEQUENCE</scope>
    <source>
        <strain evidence="3">CBA3109</strain>
    </source>
</reference>
<evidence type="ECO:0000313" key="3">
    <source>
        <dbReference type="EMBL" id="XBV90005.1"/>
    </source>
</evidence>
<keyword evidence="1" id="KW-0812">Transmembrane</keyword>
<feature type="domain" description="Phage tail lysozyme" evidence="2">
    <location>
        <begin position="65"/>
        <end position="98"/>
    </location>
</feature>
<sequence length="98" mass="9680">MFSLKSLLPGAATLGAGILALVVIVPILFGLMAASGACAPVSDGGNGGGDVGDIGDIDPNEKAHARAVFEVLSDKGMSNTNIAGILGNWSQESGVDPT</sequence>
<keyword evidence="1" id="KW-0472">Membrane</keyword>